<organism evidence="2">
    <name type="scientific">Absidia glauca</name>
    <name type="common">Pin mould</name>
    <dbReference type="NCBI Taxonomy" id="4829"/>
    <lineage>
        <taxon>Eukaryota</taxon>
        <taxon>Fungi</taxon>
        <taxon>Fungi incertae sedis</taxon>
        <taxon>Mucoromycota</taxon>
        <taxon>Mucoromycotina</taxon>
        <taxon>Mucoromycetes</taxon>
        <taxon>Mucorales</taxon>
        <taxon>Cunninghamellaceae</taxon>
        <taxon>Absidia</taxon>
    </lineage>
</organism>
<feature type="region of interest" description="Disordered" evidence="1">
    <location>
        <begin position="1"/>
        <end position="20"/>
    </location>
</feature>
<evidence type="ECO:0000313" key="3">
    <source>
        <dbReference type="Proteomes" id="UP000078561"/>
    </source>
</evidence>
<evidence type="ECO:0000313" key="2">
    <source>
        <dbReference type="EMBL" id="SAL96768.1"/>
    </source>
</evidence>
<evidence type="ECO:0000256" key="1">
    <source>
        <dbReference type="SAM" id="MobiDB-lite"/>
    </source>
</evidence>
<name>A0A163LUJ7_ABSGL</name>
<sequence>MSNNQETNIPNIPTNSAAIPNSISRNEDVVMGGVPTELEQDKMMVQEQQRWVDQTRQVVRSIFLGTTPECQLPGAAEMKQERIQRATKVHDEAVQTLDQLKRSFLLVHPHESVFGGSLPAATSATEKDALPTRMAKELPGFRFKFDSEPIAI</sequence>
<keyword evidence="3" id="KW-1185">Reference proteome</keyword>
<gene>
    <name evidence="2" type="primary">ABSGL_02189.1 scaffold 2796</name>
</gene>
<dbReference type="AlphaFoldDB" id="A0A163LUJ7"/>
<dbReference type="InParanoid" id="A0A163LUJ7"/>
<protein>
    <submittedName>
        <fullName evidence="2">Uncharacterized protein</fullName>
    </submittedName>
</protein>
<feature type="non-terminal residue" evidence="2">
    <location>
        <position position="152"/>
    </location>
</feature>
<dbReference type="Proteomes" id="UP000078561">
    <property type="component" value="Unassembled WGS sequence"/>
</dbReference>
<reference evidence="2" key="1">
    <citation type="submission" date="2016-04" db="EMBL/GenBank/DDBJ databases">
        <authorList>
            <person name="Evans L.H."/>
            <person name="Alamgir A."/>
            <person name="Owens N."/>
            <person name="Weber N.D."/>
            <person name="Virtaneva K."/>
            <person name="Barbian K."/>
            <person name="Babar A."/>
            <person name="Rosenke K."/>
        </authorList>
    </citation>
    <scope>NUCLEOTIDE SEQUENCE [LARGE SCALE GENOMIC DNA]</scope>
    <source>
        <strain evidence="2">CBS 101.48</strain>
    </source>
</reference>
<proteinExistence type="predicted"/>
<accession>A0A163LUJ7</accession>
<dbReference type="EMBL" id="LT551244">
    <property type="protein sequence ID" value="SAL96768.1"/>
    <property type="molecule type" value="Genomic_DNA"/>
</dbReference>